<dbReference type="AlphaFoldDB" id="A0A1G1WAD0"/>
<proteinExistence type="predicted"/>
<dbReference type="Gene3D" id="3.40.50.150">
    <property type="entry name" value="Vaccinia Virus protein VP39"/>
    <property type="match status" value="1"/>
</dbReference>
<name>A0A1G1WAD0_9BACT</name>
<dbReference type="SUPFAM" id="SSF53335">
    <property type="entry name" value="S-adenosyl-L-methionine-dependent methyltransferases"/>
    <property type="match status" value="1"/>
</dbReference>
<protein>
    <recommendedName>
        <fullName evidence="1">Methyltransferase type 11 domain-containing protein</fullName>
    </recommendedName>
</protein>
<feature type="domain" description="Methyltransferase type 11" evidence="1">
    <location>
        <begin position="48"/>
        <end position="141"/>
    </location>
</feature>
<dbReference type="InterPro" id="IPR050508">
    <property type="entry name" value="Methyltransf_Superfamily"/>
</dbReference>
<organism evidence="2 3">
    <name type="scientific">Candidatus Woykebacteria bacterium RBG_13_40_15</name>
    <dbReference type="NCBI Taxonomy" id="1802593"/>
    <lineage>
        <taxon>Bacteria</taxon>
        <taxon>Candidatus Woykeibacteriota</taxon>
    </lineage>
</organism>
<gene>
    <name evidence="2" type="ORF">A2172_03810</name>
</gene>
<sequence length="231" mass="26634">MREEQGQKDHYNLIAHQYDETIPKHIVDYLRNRRIEIFKKYGLRGKVLDVGCGTGEILRSLPDSTEKFGIDISEEMVETAKKKVPGASFEIGSITNLPYKDNEFDFVYTVAVLHHLITKNNVKKTLKEIYRVTKLGGVAVIWDHNPLNPYWKILMKKAPQDKGDERLVGLKEIIDAFDKSSDIKFLRLTFTADFFPNFILKGWSIFEKMLENAPLINKLAAHNVIIVRKNV</sequence>
<dbReference type="GO" id="GO:0008757">
    <property type="term" value="F:S-adenosylmethionine-dependent methyltransferase activity"/>
    <property type="evidence" value="ECO:0007669"/>
    <property type="project" value="InterPro"/>
</dbReference>
<reference evidence="2 3" key="1">
    <citation type="journal article" date="2016" name="Nat. Commun.">
        <title>Thousands of microbial genomes shed light on interconnected biogeochemical processes in an aquifer system.</title>
        <authorList>
            <person name="Anantharaman K."/>
            <person name="Brown C.T."/>
            <person name="Hug L.A."/>
            <person name="Sharon I."/>
            <person name="Castelle C.J."/>
            <person name="Probst A.J."/>
            <person name="Thomas B.C."/>
            <person name="Singh A."/>
            <person name="Wilkins M.J."/>
            <person name="Karaoz U."/>
            <person name="Brodie E.L."/>
            <person name="Williams K.H."/>
            <person name="Hubbard S.S."/>
            <person name="Banfield J.F."/>
        </authorList>
    </citation>
    <scope>NUCLEOTIDE SEQUENCE [LARGE SCALE GENOMIC DNA]</scope>
</reference>
<dbReference type="Proteomes" id="UP000176631">
    <property type="component" value="Unassembled WGS sequence"/>
</dbReference>
<evidence type="ECO:0000313" key="2">
    <source>
        <dbReference type="EMBL" id="OGY24581.1"/>
    </source>
</evidence>
<dbReference type="EMBL" id="MHCP01000004">
    <property type="protein sequence ID" value="OGY24581.1"/>
    <property type="molecule type" value="Genomic_DNA"/>
</dbReference>
<evidence type="ECO:0000259" key="1">
    <source>
        <dbReference type="Pfam" id="PF08241"/>
    </source>
</evidence>
<evidence type="ECO:0000313" key="3">
    <source>
        <dbReference type="Proteomes" id="UP000176631"/>
    </source>
</evidence>
<dbReference type="CDD" id="cd02440">
    <property type="entry name" value="AdoMet_MTases"/>
    <property type="match status" value="1"/>
</dbReference>
<dbReference type="PANTHER" id="PTHR42912">
    <property type="entry name" value="METHYLTRANSFERASE"/>
    <property type="match status" value="1"/>
</dbReference>
<comment type="caution">
    <text evidence="2">The sequence shown here is derived from an EMBL/GenBank/DDBJ whole genome shotgun (WGS) entry which is preliminary data.</text>
</comment>
<dbReference type="InterPro" id="IPR029063">
    <property type="entry name" value="SAM-dependent_MTases_sf"/>
</dbReference>
<dbReference type="Pfam" id="PF08241">
    <property type="entry name" value="Methyltransf_11"/>
    <property type="match status" value="1"/>
</dbReference>
<accession>A0A1G1WAD0</accession>
<dbReference type="InterPro" id="IPR013216">
    <property type="entry name" value="Methyltransf_11"/>
</dbReference>
<dbReference type="STRING" id="1802593.A2172_03810"/>